<dbReference type="STRING" id="1237149.C900_00126"/>
<proteinExistence type="predicted"/>
<name>L8JVG7_9BACT</name>
<reference evidence="1 2" key="1">
    <citation type="submission" date="2012-12" db="EMBL/GenBank/DDBJ databases">
        <title>Genome assembly of Fulvivirga imtechensis AK7.</title>
        <authorList>
            <person name="Nupur N."/>
            <person name="Khatri I."/>
            <person name="Kumar R."/>
            <person name="Subramanian S."/>
            <person name="Pinnaka A."/>
        </authorList>
    </citation>
    <scope>NUCLEOTIDE SEQUENCE [LARGE SCALE GENOMIC DNA]</scope>
    <source>
        <strain evidence="1 2">AK7</strain>
    </source>
</reference>
<dbReference type="AlphaFoldDB" id="L8JVG7"/>
<sequence>MIYITQFIFIKPGKEEVFHQFEELAIPLMKKYNGRLIYRLRPGTDSFVVTEEEQPYEIHFVSFASENDLESFMGDEDRLKFMHLKEESIKWTLLVKGEKM</sequence>
<dbReference type="EMBL" id="AMZN01000010">
    <property type="protein sequence ID" value="ELR73046.1"/>
    <property type="molecule type" value="Genomic_DNA"/>
</dbReference>
<keyword evidence="2" id="KW-1185">Reference proteome</keyword>
<dbReference type="InterPro" id="IPR011008">
    <property type="entry name" value="Dimeric_a/b-barrel"/>
</dbReference>
<organism evidence="1 2">
    <name type="scientific">Fulvivirga imtechensis AK7</name>
    <dbReference type="NCBI Taxonomy" id="1237149"/>
    <lineage>
        <taxon>Bacteria</taxon>
        <taxon>Pseudomonadati</taxon>
        <taxon>Bacteroidota</taxon>
        <taxon>Cytophagia</taxon>
        <taxon>Cytophagales</taxon>
        <taxon>Fulvivirgaceae</taxon>
        <taxon>Fulvivirga</taxon>
    </lineage>
</organism>
<dbReference type="Proteomes" id="UP000011135">
    <property type="component" value="Unassembled WGS sequence"/>
</dbReference>
<comment type="caution">
    <text evidence="1">The sequence shown here is derived from an EMBL/GenBank/DDBJ whole genome shotgun (WGS) entry which is preliminary data.</text>
</comment>
<dbReference type="SUPFAM" id="SSF54909">
    <property type="entry name" value="Dimeric alpha+beta barrel"/>
    <property type="match status" value="1"/>
</dbReference>
<evidence type="ECO:0000313" key="2">
    <source>
        <dbReference type="Proteomes" id="UP000011135"/>
    </source>
</evidence>
<protein>
    <recommendedName>
        <fullName evidence="3">DUF1330 domain-containing protein</fullName>
    </recommendedName>
</protein>
<dbReference type="eggNOG" id="ENOG5032S2F">
    <property type="taxonomic scope" value="Bacteria"/>
</dbReference>
<evidence type="ECO:0008006" key="3">
    <source>
        <dbReference type="Google" id="ProtNLM"/>
    </source>
</evidence>
<dbReference type="Gene3D" id="3.30.70.100">
    <property type="match status" value="1"/>
</dbReference>
<gene>
    <name evidence="1" type="ORF">C900_00126</name>
</gene>
<accession>L8JVG7</accession>
<dbReference type="RefSeq" id="WP_009578349.1">
    <property type="nucleotide sequence ID" value="NZ_AMZN01000010.1"/>
</dbReference>
<evidence type="ECO:0000313" key="1">
    <source>
        <dbReference type="EMBL" id="ELR73046.1"/>
    </source>
</evidence>
<dbReference type="OrthoDB" id="675824at2"/>